<keyword evidence="2" id="KW-1185">Reference proteome</keyword>
<reference evidence="1" key="3">
    <citation type="submission" date="2025-09" db="UniProtKB">
        <authorList>
            <consortium name="Ensembl"/>
        </authorList>
    </citation>
    <scope>IDENTIFICATION</scope>
</reference>
<organism evidence="1 2">
    <name type="scientific">Ciona savignyi</name>
    <name type="common">Pacific transparent sea squirt</name>
    <dbReference type="NCBI Taxonomy" id="51511"/>
    <lineage>
        <taxon>Eukaryota</taxon>
        <taxon>Metazoa</taxon>
        <taxon>Chordata</taxon>
        <taxon>Tunicata</taxon>
        <taxon>Ascidiacea</taxon>
        <taxon>Phlebobranchia</taxon>
        <taxon>Cionidae</taxon>
        <taxon>Ciona</taxon>
    </lineage>
</organism>
<proteinExistence type="predicted"/>
<name>H2ZDU6_CIOSA</name>
<dbReference type="HOGENOM" id="CLU_2811626_0_0_1"/>
<reference evidence="2" key="1">
    <citation type="submission" date="2003-08" db="EMBL/GenBank/DDBJ databases">
        <authorList>
            <person name="Birren B."/>
            <person name="Nusbaum C."/>
            <person name="Abebe A."/>
            <person name="Abouelleil A."/>
            <person name="Adekoya E."/>
            <person name="Ait-zahra M."/>
            <person name="Allen N."/>
            <person name="Allen T."/>
            <person name="An P."/>
            <person name="Anderson M."/>
            <person name="Anderson S."/>
            <person name="Arachchi H."/>
            <person name="Armbruster J."/>
            <person name="Bachantsang P."/>
            <person name="Baldwin J."/>
            <person name="Barry A."/>
            <person name="Bayul T."/>
            <person name="Blitshsteyn B."/>
            <person name="Bloom T."/>
            <person name="Blye J."/>
            <person name="Boguslavskiy L."/>
            <person name="Borowsky M."/>
            <person name="Boukhgalter B."/>
            <person name="Brunache A."/>
            <person name="Butler J."/>
            <person name="Calixte N."/>
            <person name="Calvo S."/>
            <person name="Camarata J."/>
            <person name="Campo K."/>
            <person name="Chang J."/>
            <person name="Cheshatsang Y."/>
            <person name="Citroen M."/>
            <person name="Collymore A."/>
            <person name="Considine T."/>
            <person name="Cook A."/>
            <person name="Cooke P."/>
            <person name="Corum B."/>
            <person name="Cuomo C."/>
            <person name="David R."/>
            <person name="Dawoe T."/>
            <person name="Degray S."/>
            <person name="Dodge S."/>
            <person name="Dooley K."/>
            <person name="Dorje P."/>
            <person name="Dorjee K."/>
            <person name="Dorris L."/>
            <person name="Duffey N."/>
            <person name="Dupes A."/>
            <person name="Elkins T."/>
            <person name="Engels R."/>
            <person name="Erickson J."/>
            <person name="Farina A."/>
            <person name="Faro S."/>
            <person name="Ferreira P."/>
            <person name="Fischer H."/>
            <person name="Fitzgerald M."/>
            <person name="Foley K."/>
            <person name="Gage D."/>
            <person name="Galagan J."/>
            <person name="Gearin G."/>
            <person name="Gnerre S."/>
            <person name="Gnirke A."/>
            <person name="Goyette A."/>
            <person name="Graham J."/>
            <person name="Grandbois E."/>
            <person name="Gyaltsen K."/>
            <person name="Hafez N."/>
            <person name="Hagopian D."/>
            <person name="Hagos B."/>
            <person name="Hall J."/>
            <person name="Hatcher B."/>
            <person name="Heller A."/>
            <person name="Higgins H."/>
            <person name="Honan T."/>
            <person name="Horn A."/>
            <person name="Houde N."/>
            <person name="Hughes L."/>
            <person name="Hulme W."/>
            <person name="Husby E."/>
            <person name="Iliev I."/>
            <person name="Jaffe D."/>
            <person name="Jones C."/>
            <person name="Kamal M."/>
            <person name="Kamat A."/>
            <person name="Kamvysselis M."/>
            <person name="Karlsson E."/>
            <person name="Kells C."/>
            <person name="Kieu A."/>
            <person name="Kisner P."/>
            <person name="Kodira C."/>
            <person name="Kulbokas E."/>
            <person name="Labutti K."/>
            <person name="Lama D."/>
            <person name="Landers T."/>
            <person name="Leger J."/>
            <person name="Levine S."/>
            <person name="Lewis D."/>
            <person name="Lewis T."/>
            <person name="Lindblad-toh K."/>
            <person name="Liu X."/>
            <person name="Lokyitsang T."/>
            <person name="Lokyitsang Y."/>
            <person name="Lucien O."/>
            <person name="Lui A."/>
            <person name="Ma L.J."/>
            <person name="Mabbitt R."/>
            <person name="Macdonald J."/>
            <person name="Maclean C."/>
            <person name="Major J."/>
            <person name="Manning J."/>
            <person name="Marabella R."/>
            <person name="Maru K."/>
            <person name="Matthews C."/>
            <person name="Mauceli E."/>
            <person name="Mccarthy M."/>
            <person name="Mcdonough S."/>
            <person name="Mcghee T."/>
            <person name="Meldrim J."/>
            <person name="Meneus L."/>
            <person name="Mesirov J."/>
            <person name="Mihalev A."/>
            <person name="Mihova T."/>
            <person name="Mikkelsen T."/>
            <person name="Mlenga V."/>
            <person name="Moru K."/>
            <person name="Mozes J."/>
            <person name="Mulrain L."/>
            <person name="Munson G."/>
            <person name="Naylor J."/>
            <person name="Newes C."/>
            <person name="Nguyen C."/>
            <person name="Nguyen N."/>
            <person name="Nguyen T."/>
            <person name="Nicol R."/>
            <person name="Nielsen C."/>
            <person name="Nizzari M."/>
            <person name="Norbu C."/>
            <person name="Norbu N."/>
            <person name="O'donnell P."/>
            <person name="Okoawo O."/>
            <person name="O'leary S."/>
            <person name="Omotosho B."/>
            <person name="O'neill K."/>
            <person name="Osman S."/>
            <person name="Parker S."/>
            <person name="Perrin D."/>
            <person name="Phunkhang P."/>
            <person name="Piqani B."/>
            <person name="Purcell S."/>
            <person name="Rachupka T."/>
            <person name="Ramasamy U."/>
            <person name="Rameau R."/>
            <person name="Ray V."/>
            <person name="Raymond C."/>
            <person name="Retta R."/>
            <person name="Richardson S."/>
            <person name="Rise C."/>
            <person name="Rodriguez J."/>
            <person name="Rogers J."/>
            <person name="Rogov P."/>
            <person name="Rutman M."/>
            <person name="Schupbach R."/>
            <person name="Seaman C."/>
            <person name="Settipalli S."/>
            <person name="Sharpe T."/>
            <person name="Sheridan J."/>
            <person name="Sherpa N."/>
            <person name="Shi J."/>
            <person name="Smirnov S."/>
            <person name="Smith C."/>
            <person name="Sougnez C."/>
            <person name="Spencer B."/>
            <person name="Stalker J."/>
            <person name="Stange-thomann N."/>
            <person name="Stavropoulos S."/>
            <person name="Stetson K."/>
            <person name="Stone C."/>
            <person name="Stone S."/>
            <person name="Stubbs M."/>
            <person name="Talamas J."/>
            <person name="Tchuinga P."/>
            <person name="Tenzing P."/>
            <person name="Tesfaye S."/>
            <person name="Theodore J."/>
            <person name="Thoulutsang Y."/>
            <person name="Topham K."/>
            <person name="Towey S."/>
            <person name="Tsamla T."/>
            <person name="Tsomo N."/>
            <person name="Vallee D."/>
            <person name="Vassiliev H."/>
            <person name="Venkataraman V."/>
            <person name="Vinson J."/>
            <person name="Vo A."/>
            <person name="Wade C."/>
            <person name="Wang S."/>
            <person name="Wangchuk T."/>
            <person name="Wangdi T."/>
            <person name="Whittaker C."/>
            <person name="Wilkinson J."/>
            <person name="Wu Y."/>
            <person name="Wyman D."/>
            <person name="Yadav S."/>
            <person name="Yang S."/>
            <person name="Yang X."/>
            <person name="Yeager S."/>
            <person name="Yee E."/>
            <person name="Young G."/>
            <person name="Zainoun J."/>
            <person name="Zembeck L."/>
            <person name="Zimmer A."/>
            <person name="Zody M."/>
            <person name="Lander E."/>
        </authorList>
    </citation>
    <scope>NUCLEOTIDE SEQUENCE [LARGE SCALE GENOMIC DNA]</scope>
</reference>
<dbReference type="AlphaFoldDB" id="H2ZDU6"/>
<dbReference type="InParanoid" id="H2ZDU6"/>
<evidence type="ECO:0000313" key="1">
    <source>
        <dbReference type="Ensembl" id="ENSCSAVP00000015762.1"/>
    </source>
</evidence>
<evidence type="ECO:0000313" key="2">
    <source>
        <dbReference type="Proteomes" id="UP000007875"/>
    </source>
</evidence>
<dbReference type="Ensembl" id="ENSCSAVT00000015941.1">
    <property type="protein sequence ID" value="ENSCSAVP00000015762.1"/>
    <property type="gene ID" value="ENSCSAVG00000009255.1"/>
</dbReference>
<accession>H2ZDU6</accession>
<protein>
    <submittedName>
        <fullName evidence="1">Uncharacterized protein</fullName>
    </submittedName>
</protein>
<reference evidence="1" key="2">
    <citation type="submission" date="2025-08" db="UniProtKB">
        <authorList>
            <consortium name="Ensembl"/>
        </authorList>
    </citation>
    <scope>IDENTIFICATION</scope>
</reference>
<dbReference type="Proteomes" id="UP000007875">
    <property type="component" value="Unassembled WGS sequence"/>
</dbReference>
<sequence length="67" mass="7821">MLFIFLHYNMQSVFKFTHAQALQNKNKILVRNLCEIKQVKAETFNRVLGTFLRFRFCSVGRVVVGGI</sequence>